<accession>A0A6U3BL82</accession>
<dbReference type="PANTHER" id="PTHR32102:SF17">
    <property type="entry name" value="THH1_TOM1_TOM3 DOMAIN-CONTAINING PROTEIN"/>
    <property type="match status" value="1"/>
</dbReference>
<evidence type="ECO:0000313" key="3">
    <source>
        <dbReference type="EMBL" id="CAE2322545.1"/>
    </source>
</evidence>
<keyword evidence="2" id="KW-0732">Signal</keyword>
<feature type="transmembrane region" description="Helical" evidence="1">
    <location>
        <begin position="1710"/>
        <end position="1731"/>
    </location>
</feature>
<proteinExistence type="predicted"/>
<organism evidence="4">
    <name type="scientific">Paramoeba aestuarina</name>
    <dbReference type="NCBI Taxonomy" id="180227"/>
    <lineage>
        <taxon>Eukaryota</taxon>
        <taxon>Amoebozoa</taxon>
        <taxon>Discosea</taxon>
        <taxon>Flabellinia</taxon>
        <taxon>Dactylopodida</taxon>
        <taxon>Paramoebidae</taxon>
        <taxon>Paramoeba</taxon>
    </lineage>
</organism>
<feature type="chain" id="PRO_5036191966" evidence="2">
    <location>
        <begin position="18"/>
        <end position="1799"/>
    </location>
</feature>
<protein>
    <submittedName>
        <fullName evidence="4">Uncharacterized protein</fullName>
    </submittedName>
</protein>
<keyword evidence="1" id="KW-0812">Transmembrane</keyword>
<dbReference type="PANTHER" id="PTHR32102">
    <property type="entry name" value="DUF1084 DOMAIN-CONTAINING PROTEIN-RELATED"/>
    <property type="match status" value="1"/>
</dbReference>
<reference evidence="4" key="1">
    <citation type="submission" date="2021-01" db="EMBL/GenBank/DDBJ databases">
        <authorList>
            <person name="Corre E."/>
            <person name="Pelletier E."/>
            <person name="Niang G."/>
            <person name="Scheremetjew M."/>
            <person name="Finn R."/>
            <person name="Kale V."/>
            <person name="Holt S."/>
            <person name="Cochrane G."/>
            <person name="Meng A."/>
            <person name="Brown T."/>
            <person name="Cohen L."/>
        </authorList>
    </citation>
    <scope>NUCLEOTIDE SEQUENCE</scope>
    <source>
        <strain evidence="4">SoJaBio B1-5/56/2</strain>
    </source>
</reference>
<feature type="transmembrane region" description="Helical" evidence="1">
    <location>
        <begin position="1656"/>
        <end position="1678"/>
    </location>
</feature>
<dbReference type="GO" id="GO:0006935">
    <property type="term" value="P:chemotaxis"/>
    <property type="evidence" value="ECO:0007669"/>
    <property type="project" value="TreeGrafter"/>
</dbReference>
<dbReference type="EMBL" id="HBKR01028523">
    <property type="protein sequence ID" value="CAE2322549.1"/>
    <property type="molecule type" value="Transcribed_RNA"/>
</dbReference>
<dbReference type="EMBL" id="HBKR01028522">
    <property type="protein sequence ID" value="CAE2322545.1"/>
    <property type="molecule type" value="Transcribed_RNA"/>
</dbReference>
<feature type="transmembrane region" description="Helical" evidence="1">
    <location>
        <begin position="1624"/>
        <end position="1644"/>
    </location>
</feature>
<feature type="transmembrane region" description="Helical" evidence="1">
    <location>
        <begin position="1743"/>
        <end position="1767"/>
    </location>
</feature>
<evidence type="ECO:0000313" key="4">
    <source>
        <dbReference type="EMBL" id="CAE2322549.1"/>
    </source>
</evidence>
<keyword evidence="1" id="KW-0472">Membrane</keyword>
<gene>
    <name evidence="3" type="ORF">NAES01612_LOCUS18600</name>
    <name evidence="4" type="ORF">NAES01612_LOCUS18601</name>
</gene>
<name>A0A6U3BL82_9EUKA</name>
<feature type="transmembrane region" description="Helical" evidence="1">
    <location>
        <begin position="1550"/>
        <end position="1571"/>
    </location>
</feature>
<keyword evidence="1" id="KW-1133">Transmembrane helix</keyword>
<evidence type="ECO:0000256" key="1">
    <source>
        <dbReference type="SAM" id="Phobius"/>
    </source>
</evidence>
<feature type="transmembrane region" description="Helical" evidence="1">
    <location>
        <begin position="1773"/>
        <end position="1794"/>
    </location>
</feature>
<evidence type="ECO:0000256" key="2">
    <source>
        <dbReference type="SAM" id="SignalP"/>
    </source>
</evidence>
<feature type="transmembrane region" description="Helical" evidence="1">
    <location>
        <begin position="1583"/>
        <end position="1604"/>
    </location>
</feature>
<sequence length="1799" mass="198810">MMMKFLVLVLLVVGSLAQSGPVNVKRATTSESSGNFASLEADMLYTEIQFEEDLEHSEDIFCSTQNYKLFPTYRTATCNPCNYSGPSQDGVCSVRDLNVDLGRGLPNCVCDDRNCQGEILTSGAAPKRYTIRERDVKQVFRYEHADMESGFLVRLIPIDEGPVYLYVSNGNTLDSESILGEIHTTSPSLDYVKVCPSFNKFGEGSETITYFIFVAPGDFLGKEMATYELSIEAIPNLEADEEEPFQTIDFWPQASLAYGSFGNSPYYLTGLSMLQANMGFFPRYFVVGILIPLEECTTFSFSIEMLHLNTTGQNYYSLISAGIEVATLDSQEFLANFPLTSVAGPFKSEEAVVPSYTGGALSISSSGAVFSACPTGAGTPENPEYVVAKFSASPRFRDYSMLIHLREVDRNTRTRTIVPISKFTPLHFQRTFYNAPLLRCPCRTDGCDTCETRSVANQEFRFFNRLSGLAPETYPALVDKANPPCDLVPEIGIPIQNEEFLFRCTNPWRDTTCGVIRVVPVFDSGNPRIYPMPTSVRIENPFTFPAAPDFLAANASNNNIHSDSLGVLFTLSVGDLTYFEKDRLLNECEIGFGPVSNIHTANDAPPAVTYLPLRDIDDAKVKCRQKNFENVSTVINQAQQELAILTSTGLGGSTKNNRSVGADELEDRTSAATYASYALLFSQEYQSCQDLGNSFLNFDTTTKTLSDSTLCVDFDAEDPCCNAALAWETCCVAEGREVTLQDVEEPLSPDRDEIEAECVDPSCIETYVEDYRNSYEEVIVNDVCNNEFLISTGLNRVVSDCRKAWIGDDEFGKLCYADSDCTDVFGTGQCDLFANRCTGVRAEMELGFLNCLLEDVDSVTRSAITNELARAGKLENVQEKKVTAELLRDFLIQESECASDYGPMSEHRSRFQADSLNPPSNQFCPVCYDVYCLSPFGCDWPLQCLDQRKACAPQLGPYRDVLCQEPTGTNLVCEYDNSLLEEDCDTNTPVCMYCHNSSHCEVIPEATDRDECENTPICLLPGGEIRWNVDEDECEAIKSCTELCNGAACADKKSCESIGGFCEDTDAIVETVDYAIAKYPTSNLGPAANGVCITPISADNNPPCPFLSEIVEPGINQLDSRVGNSWDFTTHRGCVNFTYCLPSSLLFGAGNGAATLPRVCTHEHPNATACEENAGGRWLPLPIQNEEDCENPLRVDEDEFPGFCLEDITGERPYLSQKGRRDCEECGGVPTPPATWRKGRWVGGLARRAEWRAPQMKPKFLYVADSMSFLALNDLLALSSANVDLFLSETEVSCSITPFVNYLSLFSCGCGGADSVDECPPPFQTNEDTASVIGGAWFCPGVSSKVGIPVGRLEINGSDVTGDLCKFAGIGLANIEVFVGNRERVPLSVLGDPNPIDAEAVRNENGASVGEAVGNGIKFIYGRSNFVDHREEVEEVTLTLFLDVELLRSVPGDHVFDLGQEVLDDDDKRYADEVELRPLNAKLAKGDLIRDGTTVREVLSEVDENDFIVEMTVYWRKPFDKGSTRVYPITREKVWKDDTQDDVLSQGEKIMVAVFGALYGLSFLISLIFTYQIFSRVPSLTNLILCFLVWLVFIFRCVYLSMFAAGYFREEDTASFILVEPPSFFIISIASVILMSFGFCLYCLKSHVQQDQVFTKFWVVWLVFNIFIYLIMVVVLVLETQLDTSDTEIVDCFGRVVEVDESFTVQAIRIAYHSFLLVVAVVTCASLVMLGRKLDQTVDSSSLSTLSIIAGMSVFVTSLLWVIYSAASGSSPYFVIPLFFCEALPLLGLMYKIVPDSDA</sequence>
<feature type="signal peptide" evidence="2">
    <location>
        <begin position="1"/>
        <end position="17"/>
    </location>
</feature>